<evidence type="ECO:0000313" key="3">
    <source>
        <dbReference type="EMBL" id="MPN60207.1"/>
    </source>
</evidence>
<comment type="caution">
    <text evidence="3">The sequence shown here is derived from an EMBL/GenBank/DDBJ whole genome shotgun (WGS) entry which is preliminary data.</text>
</comment>
<keyword evidence="1" id="KW-0597">Phosphoprotein</keyword>
<dbReference type="GO" id="GO:0000155">
    <property type="term" value="F:phosphorelay sensor kinase activity"/>
    <property type="evidence" value="ECO:0007669"/>
    <property type="project" value="TreeGrafter"/>
</dbReference>
<dbReference type="PANTHER" id="PTHR43547">
    <property type="entry name" value="TWO-COMPONENT HISTIDINE KINASE"/>
    <property type="match status" value="1"/>
</dbReference>
<dbReference type="PROSITE" id="PS50109">
    <property type="entry name" value="HIS_KIN"/>
    <property type="match status" value="1"/>
</dbReference>
<reference evidence="3" key="1">
    <citation type="submission" date="2019-08" db="EMBL/GenBank/DDBJ databases">
        <authorList>
            <person name="Kucharzyk K."/>
            <person name="Murdoch R.W."/>
            <person name="Higgins S."/>
            <person name="Loffler F."/>
        </authorList>
    </citation>
    <scope>NUCLEOTIDE SEQUENCE</scope>
</reference>
<dbReference type="Gene3D" id="3.30.565.10">
    <property type="entry name" value="Histidine kinase-like ATPase, C-terminal domain"/>
    <property type="match status" value="1"/>
</dbReference>
<dbReference type="EMBL" id="VSSQ01135168">
    <property type="protein sequence ID" value="MPN60207.1"/>
    <property type="molecule type" value="Genomic_DNA"/>
</dbReference>
<keyword evidence="3" id="KW-0808">Transferase</keyword>
<protein>
    <submittedName>
        <fullName evidence="3">Sensor protein SrrB</fullName>
        <ecNumber evidence="3">2.7.13.3</ecNumber>
    </submittedName>
</protein>
<name>A0A645J9X9_9ZZZZ</name>
<dbReference type="EC" id="2.7.13.3" evidence="3"/>
<gene>
    <name evidence="3" type="primary">srrB_7</name>
    <name evidence="3" type="ORF">SDC9_207932</name>
</gene>
<dbReference type="Pfam" id="PF02518">
    <property type="entry name" value="HATPase_c"/>
    <property type="match status" value="1"/>
</dbReference>
<dbReference type="SMART" id="SM00387">
    <property type="entry name" value="HATPase_c"/>
    <property type="match status" value="1"/>
</dbReference>
<accession>A0A645J9X9</accession>
<dbReference type="CDD" id="cd00075">
    <property type="entry name" value="HATPase"/>
    <property type="match status" value="1"/>
</dbReference>
<evidence type="ECO:0000259" key="2">
    <source>
        <dbReference type="PROSITE" id="PS50109"/>
    </source>
</evidence>
<evidence type="ECO:0000256" key="1">
    <source>
        <dbReference type="ARBA" id="ARBA00022553"/>
    </source>
</evidence>
<dbReference type="PANTHER" id="PTHR43547:SF2">
    <property type="entry name" value="HYBRID SIGNAL TRANSDUCTION HISTIDINE KINASE C"/>
    <property type="match status" value="1"/>
</dbReference>
<dbReference type="SUPFAM" id="SSF55874">
    <property type="entry name" value="ATPase domain of HSP90 chaperone/DNA topoisomerase II/histidine kinase"/>
    <property type="match status" value="1"/>
</dbReference>
<dbReference type="PRINTS" id="PR00344">
    <property type="entry name" value="BCTRLSENSOR"/>
</dbReference>
<proteinExistence type="predicted"/>
<dbReference type="InterPro" id="IPR036890">
    <property type="entry name" value="HATPase_C_sf"/>
</dbReference>
<feature type="domain" description="Histidine kinase" evidence="2">
    <location>
        <begin position="1"/>
        <end position="102"/>
    </location>
</feature>
<organism evidence="3">
    <name type="scientific">bioreactor metagenome</name>
    <dbReference type="NCBI Taxonomy" id="1076179"/>
    <lineage>
        <taxon>unclassified sequences</taxon>
        <taxon>metagenomes</taxon>
        <taxon>ecological metagenomes</taxon>
    </lineage>
</organism>
<dbReference type="InterPro" id="IPR005467">
    <property type="entry name" value="His_kinase_dom"/>
</dbReference>
<dbReference type="AlphaFoldDB" id="A0A645J9X9"/>
<dbReference type="InterPro" id="IPR003594">
    <property type="entry name" value="HATPase_dom"/>
</dbReference>
<sequence>MGNIIKNALDHTEAKGRIEISCEDTAVLTEIVIRDNGAGIHPEDIHHVFKRFYRSRFSKDKTGVGIGLSLSKAIVELHGGTVAVSSKLGEGAEFHLIFPKLTNL</sequence>
<dbReference type="InterPro" id="IPR004358">
    <property type="entry name" value="Sig_transdc_His_kin-like_C"/>
</dbReference>